<name>A0A1G7ZLI0_9ACTN</name>
<accession>A0A1G7ZLI0</accession>
<dbReference type="AlphaFoldDB" id="A0A1G7ZLI0"/>
<organism evidence="1 2">
    <name type="scientific">Sinosporangium album</name>
    <dbReference type="NCBI Taxonomy" id="504805"/>
    <lineage>
        <taxon>Bacteria</taxon>
        <taxon>Bacillati</taxon>
        <taxon>Actinomycetota</taxon>
        <taxon>Actinomycetes</taxon>
        <taxon>Streptosporangiales</taxon>
        <taxon>Streptosporangiaceae</taxon>
        <taxon>Sinosporangium</taxon>
    </lineage>
</organism>
<proteinExistence type="predicted"/>
<gene>
    <name evidence="1" type="ORF">SAMN05421505_111107</name>
</gene>
<evidence type="ECO:0000313" key="1">
    <source>
        <dbReference type="EMBL" id="SDH09519.1"/>
    </source>
</evidence>
<evidence type="ECO:0000313" key="2">
    <source>
        <dbReference type="Proteomes" id="UP000198923"/>
    </source>
</evidence>
<dbReference type="RefSeq" id="WP_176955428.1">
    <property type="nucleotide sequence ID" value="NZ_FNCN01000011.1"/>
</dbReference>
<evidence type="ECO:0008006" key="3">
    <source>
        <dbReference type="Google" id="ProtNLM"/>
    </source>
</evidence>
<dbReference type="Gene3D" id="3.30.460.10">
    <property type="entry name" value="Beta Polymerase, domain 2"/>
    <property type="match status" value="1"/>
</dbReference>
<reference evidence="1 2" key="1">
    <citation type="submission" date="2016-10" db="EMBL/GenBank/DDBJ databases">
        <authorList>
            <person name="de Groot N.N."/>
        </authorList>
    </citation>
    <scope>NUCLEOTIDE SEQUENCE [LARGE SCALE GENOMIC DNA]</scope>
    <source>
        <strain evidence="1 2">CPCC 201354</strain>
    </source>
</reference>
<dbReference type="InterPro" id="IPR043519">
    <property type="entry name" value="NT_sf"/>
</dbReference>
<dbReference type="STRING" id="504805.SAMN05421505_111107"/>
<protein>
    <recommendedName>
        <fullName evidence="3">Nucleotidyltransferase domain-containing protein</fullName>
    </recommendedName>
</protein>
<sequence>MKNTEIFERLSGTQHVVGLSLCGSHRLGVEDRYSDVDVWVFVEPETPLSDSYCLDNIIPTGLGIELLSEGRDDTLVPFSVYNTLTADGILNLKILSLQVLTEFVQAAPSFDRGYLDDLENYHTMHVMWEHEDFITLHQRVLRERIVEPFTPQLASEWVSRYASTYWRSAFQGYLRQDPHSWRLLTTDMIKYLVDLCHLAAGRLPAPRKWALADTYLTALPQHRTLRRCLDAAASCDVTDRRQVLGVYQELAAAEVDILTLDHREFWWRSVFHERMRNLAVPGPIADLAMTAPLPLRLQPVR</sequence>
<dbReference type="Proteomes" id="UP000198923">
    <property type="component" value="Unassembled WGS sequence"/>
</dbReference>
<keyword evidence="2" id="KW-1185">Reference proteome</keyword>
<dbReference type="EMBL" id="FNCN01000011">
    <property type="protein sequence ID" value="SDH09519.1"/>
    <property type="molecule type" value="Genomic_DNA"/>
</dbReference>